<evidence type="ECO:0000256" key="3">
    <source>
        <dbReference type="SAM" id="MobiDB-lite"/>
    </source>
</evidence>
<name>A0A5B2XNF5_9PSEU</name>
<dbReference type="PANTHER" id="PTHR30055:SF226">
    <property type="entry name" value="HTH-TYPE TRANSCRIPTIONAL REGULATOR PKSA"/>
    <property type="match status" value="1"/>
</dbReference>
<dbReference type="SUPFAM" id="SSF46689">
    <property type="entry name" value="Homeodomain-like"/>
    <property type="match status" value="1"/>
</dbReference>
<dbReference type="InterPro" id="IPR001647">
    <property type="entry name" value="HTH_TetR"/>
</dbReference>
<dbReference type="Gene3D" id="1.10.357.10">
    <property type="entry name" value="Tetracycline Repressor, domain 2"/>
    <property type="match status" value="1"/>
</dbReference>
<dbReference type="OrthoDB" id="3539650at2"/>
<keyword evidence="6" id="KW-1185">Reference proteome</keyword>
<evidence type="ECO:0000313" key="6">
    <source>
        <dbReference type="Proteomes" id="UP000323454"/>
    </source>
</evidence>
<proteinExistence type="predicted"/>
<organism evidence="5 6">
    <name type="scientific">Solihabitans fulvus</name>
    <dbReference type="NCBI Taxonomy" id="1892852"/>
    <lineage>
        <taxon>Bacteria</taxon>
        <taxon>Bacillati</taxon>
        <taxon>Actinomycetota</taxon>
        <taxon>Actinomycetes</taxon>
        <taxon>Pseudonocardiales</taxon>
        <taxon>Pseudonocardiaceae</taxon>
        <taxon>Solihabitans</taxon>
    </lineage>
</organism>
<evidence type="ECO:0000256" key="2">
    <source>
        <dbReference type="PROSITE-ProRule" id="PRU00335"/>
    </source>
</evidence>
<dbReference type="GO" id="GO:0003700">
    <property type="term" value="F:DNA-binding transcription factor activity"/>
    <property type="evidence" value="ECO:0007669"/>
    <property type="project" value="TreeGrafter"/>
</dbReference>
<feature type="compositionally biased region" description="Basic and acidic residues" evidence="3">
    <location>
        <begin position="107"/>
        <end position="127"/>
    </location>
</feature>
<feature type="DNA-binding region" description="H-T-H motif" evidence="2">
    <location>
        <begin position="26"/>
        <end position="45"/>
    </location>
</feature>
<evidence type="ECO:0000313" key="5">
    <source>
        <dbReference type="EMBL" id="KAA2265267.1"/>
    </source>
</evidence>
<feature type="region of interest" description="Disordered" evidence="3">
    <location>
        <begin position="107"/>
        <end position="128"/>
    </location>
</feature>
<reference evidence="5 6" key="2">
    <citation type="submission" date="2019-09" db="EMBL/GenBank/DDBJ databases">
        <authorList>
            <person name="Jin C."/>
        </authorList>
    </citation>
    <scope>NUCLEOTIDE SEQUENCE [LARGE SCALE GENOMIC DNA]</scope>
    <source>
        <strain evidence="5 6">AN110305</strain>
    </source>
</reference>
<dbReference type="AlphaFoldDB" id="A0A5B2XNF5"/>
<accession>A0A5B2XNF5</accession>
<dbReference type="InterPro" id="IPR050109">
    <property type="entry name" value="HTH-type_TetR-like_transc_reg"/>
</dbReference>
<dbReference type="PROSITE" id="PS50977">
    <property type="entry name" value="HTH_TETR_2"/>
    <property type="match status" value="1"/>
</dbReference>
<dbReference type="Proteomes" id="UP000323454">
    <property type="component" value="Unassembled WGS sequence"/>
</dbReference>
<protein>
    <submittedName>
        <fullName evidence="5">TetR/AcrR family transcriptional regulator</fullName>
    </submittedName>
</protein>
<dbReference type="PRINTS" id="PR00455">
    <property type="entry name" value="HTHTETR"/>
</dbReference>
<dbReference type="PANTHER" id="PTHR30055">
    <property type="entry name" value="HTH-TYPE TRANSCRIPTIONAL REGULATOR RUTR"/>
    <property type="match status" value="1"/>
</dbReference>
<evidence type="ECO:0000256" key="1">
    <source>
        <dbReference type="ARBA" id="ARBA00023125"/>
    </source>
</evidence>
<gene>
    <name evidence="5" type="ORF">F0L68_05175</name>
</gene>
<dbReference type="InterPro" id="IPR009057">
    <property type="entry name" value="Homeodomain-like_sf"/>
</dbReference>
<sequence length="200" mass="21767">MSLDERRAAIVAATLPLLPEHGANVTTKQIATAAGIAEGTVFRAFKDKQELLTTCLEVAMRADAEVDQITRIPTSTPLTERLAEATDAVSGYLDRLWSLMQTMHRSGFDPRREHEAEGSRKGPREQMQRVSTAIAELLAPEADSLRLTPDLTARLLLGLVFTNRMQGKGFGDEADDAAEPAQLVEVFLHGALNSTGGRKK</sequence>
<dbReference type="Pfam" id="PF00440">
    <property type="entry name" value="TetR_N"/>
    <property type="match status" value="1"/>
</dbReference>
<keyword evidence="1 2" id="KW-0238">DNA-binding</keyword>
<dbReference type="GO" id="GO:0000976">
    <property type="term" value="F:transcription cis-regulatory region binding"/>
    <property type="evidence" value="ECO:0007669"/>
    <property type="project" value="TreeGrafter"/>
</dbReference>
<dbReference type="EMBL" id="VUOB01000008">
    <property type="protein sequence ID" value="KAA2265267.1"/>
    <property type="molecule type" value="Genomic_DNA"/>
</dbReference>
<evidence type="ECO:0000259" key="4">
    <source>
        <dbReference type="PROSITE" id="PS50977"/>
    </source>
</evidence>
<reference evidence="5 6" key="1">
    <citation type="submission" date="2019-09" db="EMBL/GenBank/DDBJ databases">
        <title>Goodfellowia gen. nov., a new genus of the Pseudonocardineae related to Actinoalloteichus, containing Goodfellowia coeruleoviolacea gen. nov., comb. nov. gen. nov., comb. nov.</title>
        <authorList>
            <person name="Labeda D."/>
        </authorList>
    </citation>
    <scope>NUCLEOTIDE SEQUENCE [LARGE SCALE GENOMIC DNA]</scope>
    <source>
        <strain evidence="5 6">AN110305</strain>
    </source>
</reference>
<comment type="caution">
    <text evidence="5">The sequence shown here is derived from an EMBL/GenBank/DDBJ whole genome shotgun (WGS) entry which is preliminary data.</text>
</comment>
<feature type="domain" description="HTH tetR-type" evidence="4">
    <location>
        <begin position="4"/>
        <end position="63"/>
    </location>
</feature>